<keyword evidence="5" id="KW-1185">Reference proteome</keyword>
<dbReference type="PANTHER" id="PTHR44051">
    <property type="entry name" value="GLUTATHIONE S-TRANSFERASE-RELATED"/>
    <property type="match status" value="1"/>
</dbReference>
<dbReference type="GO" id="GO:0016740">
    <property type="term" value="F:transferase activity"/>
    <property type="evidence" value="ECO:0007669"/>
    <property type="project" value="UniProtKB-KW"/>
</dbReference>
<reference evidence="4 5" key="1">
    <citation type="submission" date="2016-12" db="EMBL/GenBank/DDBJ databases">
        <title>The genomes of Aspergillus section Nigri reveals drivers in fungal speciation.</title>
        <authorList>
            <consortium name="DOE Joint Genome Institute"/>
            <person name="Vesth T.C."/>
            <person name="Nybo J."/>
            <person name="Theobald S."/>
            <person name="Brandl J."/>
            <person name="Frisvad J.C."/>
            <person name="Nielsen K.F."/>
            <person name="Lyhne E.K."/>
            <person name="Kogle M.E."/>
            <person name="Kuo A."/>
            <person name="Riley R."/>
            <person name="Clum A."/>
            <person name="Nolan M."/>
            <person name="Lipzen A."/>
            <person name="Salamov A."/>
            <person name="Henrissat B."/>
            <person name="Wiebenga A."/>
            <person name="De Vries R.P."/>
            <person name="Grigoriev I.V."/>
            <person name="Mortensen U.H."/>
            <person name="Andersen M.R."/>
            <person name="Baker S.E."/>
        </authorList>
    </citation>
    <scope>NUCLEOTIDE SEQUENCE [LARGE SCALE GENOMIC DNA]</scope>
    <source>
        <strain evidence="4 5">CBS 117.55</strain>
    </source>
</reference>
<comment type="similarity">
    <text evidence="1">Belongs to the GST superfamily.</text>
</comment>
<evidence type="ECO:0000259" key="3">
    <source>
        <dbReference type="PROSITE" id="PS50405"/>
    </source>
</evidence>
<dbReference type="InterPro" id="IPR036249">
    <property type="entry name" value="Thioredoxin-like_sf"/>
</dbReference>
<dbReference type="SUPFAM" id="SSF52833">
    <property type="entry name" value="Thioredoxin-like"/>
    <property type="match status" value="1"/>
</dbReference>
<evidence type="ECO:0000259" key="2">
    <source>
        <dbReference type="PROSITE" id="PS50404"/>
    </source>
</evidence>
<gene>
    <name evidence="4" type="ORF">BO70DRAFT_365301</name>
</gene>
<evidence type="ECO:0000313" key="5">
    <source>
        <dbReference type="Proteomes" id="UP000247233"/>
    </source>
</evidence>
<dbReference type="Gene3D" id="1.20.1050.10">
    <property type="match status" value="1"/>
</dbReference>
<dbReference type="PROSITE" id="PS50404">
    <property type="entry name" value="GST_NTER"/>
    <property type="match status" value="1"/>
</dbReference>
<dbReference type="PANTHER" id="PTHR44051:SF8">
    <property type="entry name" value="GLUTATHIONE S-TRANSFERASE GSTA"/>
    <property type="match status" value="1"/>
</dbReference>
<dbReference type="InterPro" id="IPR036282">
    <property type="entry name" value="Glutathione-S-Trfase_C_sf"/>
</dbReference>
<dbReference type="CDD" id="cd03048">
    <property type="entry name" value="GST_N_Ure2p_like"/>
    <property type="match status" value="1"/>
</dbReference>
<dbReference type="GeneID" id="37066269"/>
<comment type="caution">
    <text evidence="4">The sequence shown here is derived from an EMBL/GenBank/DDBJ whole genome shotgun (WGS) entry which is preliminary data.</text>
</comment>
<name>A0A317V9C6_9EURO</name>
<accession>A0A317V9C6</accession>
<evidence type="ECO:0000256" key="1">
    <source>
        <dbReference type="ARBA" id="ARBA00007409"/>
    </source>
</evidence>
<evidence type="ECO:0000313" key="4">
    <source>
        <dbReference type="EMBL" id="PWY70993.1"/>
    </source>
</evidence>
<proteinExistence type="inferred from homology"/>
<dbReference type="InterPro" id="IPR010987">
    <property type="entry name" value="Glutathione-S-Trfase_C-like"/>
</dbReference>
<dbReference type="RefSeq" id="XP_025396095.1">
    <property type="nucleotide sequence ID" value="XM_025544032.1"/>
</dbReference>
<feature type="domain" description="GST N-terminal" evidence="2">
    <location>
        <begin position="16"/>
        <end position="105"/>
    </location>
</feature>
<dbReference type="SFLD" id="SFLDS00019">
    <property type="entry name" value="Glutathione_Transferase_(cytos"/>
    <property type="match status" value="1"/>
</dbReference>
<dbReference type="OrthoDB" id="422574at2759"/>
<feature type="domain" description="GST C-terminal" evidence="3">
    <location>
        <begin position="111"/>
        <end position="248"/>
    </location>
</feature>
<protein>
    <submittedName>
        <fullName evidence="4">Glutathione S-transferase</fullName>
    </submittedName>
</protein>
<dbReference type="Pfam" id="PF13410">
    <property type="entry name" value="GST_C_2"/>
    <property type="match status" value="1"/>
</dbReference>
<dbReference type="Pfam" id="PF13409">
    <property type="entry name" value="GST_N_2"/>
    <property type="match status" value="1"/>
</dbReference>
<dbReference type="SFLD" id="SFLDG00358">
    <property type="entry name" value="Main_(cytGST)"/>
    <property type="match status" value="1"/>
</dbReference>
<keyword evidence="4" id="KW-0808">Transferase</keyword>
<organism evidence="4 5">
    <name type="scientific">Aspergillus heteromorphus CBS 117.55</name>
    <dbReference type="NCBI Taxonomy" id="1448321"/>
    <lineage>
        <taxon>Eukaryota</taxon>
        <taxon>Fungi</taxon>
        <taxon>Dikarya</taxon>
        <taxon>Ascomycota</taxon>
        <taxon>Pezizomycotina</taxon>
        <taxon>Eurotiomycetes</taxon>
        <taxon>Eurotiomycetidae</taxon>
        <taxon>Eurotiales</taxon>
        <taxon>Aspergillaceae</taxon>
        <taxon>Aspergillus</taxon>
        <taxon>Aspergillus subgen. Circumdati</taxon>
    </lineage>
</organism>
<dbReference type="InterPro" id="IPR040079">
    <property type="entry name" value="Glutathione_S-Trfase"/>
</dbReference>
<dbReference type="Gene3D" id="3.40.30.10">
    <property type="entry name" value="Glutaredoxin"/>
    <property type="match status" value="1"/>
</dbReference>
<dbReference type="PROSITE" id="PS50405">
    <property type="entry name" value="GST_CTER"/>
    <property type="match status" value="1"/>
</dbReference>
<dbReference type="VEuPathDB" id="FungiDB:BO70DRAFT_365301"/>
<dbReference type="SUPFAM" id="SSF47616">
    <property type="entry name" value="GST C-terminal domain-like"/>
    <property type="match status" value="1"/>
</dbReference>
<sequence>MSAFYAEETPAAVRNAKGLHLISTLSPNGRKAHIYLEELKDKYGLEWTTSLIDLDTAEQKKPWYLKLNPNGRIPILIDNTQSPPHVVFESSAILLYLLSSVDKDHIFGFSDPIEQSQLTQWLIFWHASGQPIQGQYNYFRRNAIDESPHAAQRFKNEVLRIYNVLEIHLSGKYTDSPREYLAGAGKGKYSIADINAWGWLRTFRSIDLGEDDLAKLPHLAAWVDRIADRPAVQRGSGEWYDEEKHPELLIRTE</sequence>
<dbReference type="AlphaFoldDB" id="A0A317V9C6"/>
<dbReference type="Proteomes" id="UP000247233">
    <property type="component" value="Unassembled WGS sequence"/>
</dbReference>
<dbReference type="InterPro" id="IPR004045">
    <property type="entry name" value="Glutathione_S-Trfase_N"/>
</dbReference>
<dbReference type="STRING" id="1448321.A0A317V9C6"/>
<dbReference type="EMBL" id="MSFL01000029">
    <property type="protein sequence ID" value="PWY70993.1"/>
    <property type="molecule type" value="Genomic_DNA"/>
</dbReference>